<dbReference type="RefSeq" id="XP_009010952.1">
    <property type="nucleotide sequence ID" value="XM_009012704.1"/>
</dbReference>
<dbReference type="KEGG" id="hro:HELRODRAFT_96961"/>
<evidence type="ECO:0000259" key="2">
    <source>
        <dbReference type="PROSITE" id="PS50229"/>
    </source>
</evidence>
<keyword evidence="1" id="KW-0175">Coiled coil</keyword>
<evidence type="ECO:0000313" key="4">
    <source>
        <dbReference type="EnsemblMetazoa" id="HelroP96961"/>
    </source>
</evidence>
<dbReference type="STRING" id="6412.T1G9E6"/>
<dbReference type="CTD" id="20217693"/>
<sequence length="236" mass="27572">MGEHLLNTVNCHVFHVDPCTKKEWLPSSTQLVDVCFYHDVPRNIFRIISIENNKVLINSTVHPETTFIKSSHKFGQWTDFYSKCIYGVGFDEEVDLNKFIEYFDEVKKQAAQDIFTNSLVLLKEMQSNDSSVEQMRYENDRLKIALAQSCCNAKKWTVELQMLRNTNRRLKSAVEESIANVEKWNQHMITLKEENAQLKNKICEMERCGPTKEILEQQNSEMRARLVDALEKMAEL</sequence>
<dbReference type="InterPro" id="IPR045027">
    <property type="entry name" value="Homer"/>
</dbReference>
<keyword evidence="5" id="KW-1185">Reference proteome</keyword>
<feature type="coiled-coil region" evidence="1">
    <location>
        <begin position="153"/>
        <end position="232"/>
    </location>
</feature>
<dbReference type="InParanoid" id="T1G9E6"/>
<evidence type="ECO:0000256" key="1">
    <source>
        <dbReference type="SAM" id="Coils"/>
    </source>
</evidence>
<accession>T1G9E6</accession>
<dbReference type="EMBL" id="KB095858">
    <property type="protein sequence ID" value="ESO10683.1"/>
    <property type="molecule type" value="Genomic_DNA"/>
</dbReference>
<dbReference type="AlphaFoldDB" id="T1G9E6"/>
<dbReference type="Pfam" id="PF00568">
    <property type="entry name" value="WH1"/>
    <property type="match status" value="1"/>
</dbReference>
<organism evidence="4 5">
    <name type="scientific">Helobdella robusta</name>
    <name type="common">Californian leech</name>
    <dbReference type="NCBI Taxonomy" id="6412"/>
    <lineage>
        <taxon>Eukaryota</taxon>
        <taxon>Metazoa</taxon>
        <taxon>Spiralia</taxon>
        <taxon>Lophotrochozoa</taxon>
        <taxon>Annelida</taxon>
        <taxon>Clitellata</taxon>
        <taxon>Hirudinea</taxon>
        <taxon>Rhynchobdellida</taxon>
        <taxon>Glossiphoniidae</taxon>
        <taxon>Helobdella</taxon>
    </lineage>
</organism>
<proteinExistence type="predicted"/>
<dbReference type="InterPro" id="IPR000697">
    <property type="entry name" value="WH1/EVH1_dom"/>
</dbReference>
<dbReference type="GeneID" id="20217693"/>
<dbReference type="EMBL" id="AMQM01002704">
    <property type="status" value="NOT_ANNOTATED_CDS"/>
    <property type="molecule type" value="Genomic_DNA"/>
</dbReference>
<evidence type="ECO:0000313" key="3">
    <source>
        <dbReference type="EMBL" id="ESO10683.1"/>
    </source>
</evidence>
<dbReference type="OMA" id="WEIELTT"/>
<dbReference type="PANTHER" id="PTHR10918">
    <property type="entry name" value="HOMER"/>
    <property type="match status" value="1"/>
</dbReference>
<protein>
    <recommendedName>
        <fullName evidence="2">WH1 domain-containing protein</fullName>
    </recommendedName>
</protein>
<dbReference type="PROSITE" id="PS50229">
    <property type="entry name" value="WH1"/>
    <property type="match status" value="1"/>
</dbReference>
<dbReference type="Gene3D" id="2.30.29.30">
    <property type="entry name" value="Pleckstrin-homology domain (PH domain)/Phosphotyrosine-binding domain (PTB)"/>
    <property type="match status" value="1"/>
</dbReference>
<dbReference type="GO" id="GO:0035256">
    <property type="term" value="F:G protein-coupled glutamate receptor binding"/>
    <property type="evidence" value="ECO:0007669"/>
    <property type="project" value="InterPro"/>
</dbReference>
<reference evidence="5" key="1">
    <citation type="submission" date="2012-12" db="EMBL/GenBank/DDBJ databases">
        <authorList>
            <person name="Hellsten U."/>
            <person name="Grimwood J."/>
            <person name="Chapman J.A."/>
            <person name="Shapiro H."/>
            <person name="Aerts A."/>
            <person name="Otillar R.P."/>
            <person name="Terry A.Y."/>
            <person name="Boore J.L."/>
            <person name="Simakov O."/>
            <person name="Marletaz F."/>
            <person name="Cho S.-J."/>
            <person name="Edsinger-Gonzales E."/>
            <person name="Havlak P."/>
            <person name="Kuo D.-H."/>
            <person name="Larsson T."/>
            <person name="Lv J."/>
            <person name="Arendt D."/>
            <person name="Savage R."/>
            <person name="Osoegawa K."/>
            <person name="de Jong P."/>
            <person name="Lindberg D.R."/>
            <person name="Seaver E.C."/>
            <person name="Weisblat D.A."/>
            <person name="Putnam N.H."/>
            <person name="Grigoriev I.V."/>
            <person name="Rokhsar D.S."/>
        </authorList>
    </citation>
    <scope>NUCLEOTIDE SEQUENCE</scope>
</reference>
<evidence type="ECO:0000313" key="5">
    <source>
        <dbReference type="Proteomes" id="UP000015101"/>
    </source>
</evidence>
<dbReference type="SUPFAM" id="SSF50729">
    <property type="entry name" value="PH domain-like"/>
    <property type="match status" value="1"/>
</dbReference>
<name>T1G9E6_HELRO</name>
<dbReference type="InterPro" id="IPR011993">
    <property type="entry name" value="PH-like_dom_sf"/>
</dbReference>
<dbReference type="eggNOG" id="ENOG502QR3K">
    <property type="taxonomic scope" value="Eukaryota"/>
</dbReference>
<feature type="domain" description="WH1" evidence="2">
    <location>
        <begin position="1"/>
        <end position="110"/>
    </location>
</feature>
<reference evidence="4" key="3">
    <citation type="submission" date="2015-06" db="UniProtKB">
        <authorList>
            <consortium name="EnsemblMetazoa"/>
        </authorList>
    </citation>
    <scope>IDENTIFICATION</scope>
</reference>
<reference evidence="3 5" key="2">
    <citation type="journal article" date="2013" name="Nature">
        <title>Insights into bilaterian evolution from three spiralian genomes.</title>
        <authorList>
            <person name="Simakov O."/>
            <person name="Marletaz F."/>
            <person name="Cho S.J."/>
            <person name="Edsinger-Gonzales E."/>
            <person name="Havlak P."/>
            <person name="Hellsten U."/>
            <person name="Kuo D.H."/>
            <person name="Larsson T."/>
            <person name="Lv J."/>
            <person name="Arendt D."/>
            <person name="Savage R."/>
            <person name="Osoegawa K."/>
            <person name="de Jong P."/>
            <person name="Grimwood J."/>
            <person name="Chapman J.A."/>
            <person name="Shapiro H."/>
            <person name="Aerts A."/>
            <person name="Otillar R.P."/>
            <person name="Terry A.Y."/>
            <person name="Boore J.L."/>
            <person name="Grigoriev I.V."/>
            <person name="Lindberg D.R."/>
            <person name="Seaver E.C."/>
            <person name="Weisblat D.A."/>
            <person name="Putnam N.H."/>
            <person name="Rokhsar D.S."/>
        </authorList>
    </citation>
    <scope>NUCLEOTIDE SEQUENCE</scope>
</reference>
<dbReference type="OrthoDB" id="9983798at2759"/>
<dbReference type="EnsemblMetazoa" id="HelroT96961">
    <property type="protein sequence ID" value="HelroP96961"/>
    <property type="gene ID" value="HelroG96961"/>
</dbReference>
<dbReference type="SMART" id="SM00461">
    <property type="entry name" value="WH1"/>
    <property type="match status" value="1"/>
</dbReference>
<gene>
    <name evidence="4" type="primary">20217693</name>
    <name evidence="3" type="ORF">HELRODRAFT_96961</name>
</gene>
<dbReference type="HOGENOM" id="CLU_033940_0_1_1"/>
<dbReference type="Proteomes" id="UP000015101">
    <property type="component" value="Unassembled WGS sequence"/>
</dbReference>